<dbReference type="KEGG" id="mlb:MLBr00863"/>
<dbReference type="Proteomes" id="UP000006900">
    <property type="component" value="Chromosome"/>
</dbReference>
<evidence type="ECO:0000313" key="1">
    <source>
        <dbReference type="EMBL" id="CAR70958.1"/>
    </source>
</evidence>
<dbReference type="EMBL" id="FM211192">
    <property type="protein sequence ID" value="CAR70958.1"/>
    <property type="molecule type" value="Genomic_DNA"/>
</dbReference>
<proteinExistence type="predicted"/>
<sequence>MPGQHGWLALDHIVGMRDRLVDNRHAARITVVSAPGRSEIDVEGISAGNNRLVLAGTDTGHQAPITLVISTTVLSGVKISRCTVTVGLPQDFDRYQVGAARRSG</sequence>
<organism evidence="1 2">
    <name type="scientific">Mycobacterium leprae (strain Br4923)</name>
    <dbReference type="NCBI Taxonomy" id="561304"/>
    <lineage>
        <taxon>Bacteria</taxon>
        <taxon>Bacillati</taxon>
        <taxon>Actinomycetota</taxon>
        <taxon>Actinomycetes</taxon>
        <taxon>Mycobacteriales</taxon>
        <taxon>Mycobacteriaceae</taxon>
        <taxon>Mycobacterium</taxon>
    </lineage>
</organism>
<name>A0A0H3MYX4_MYCLB</name>
<evidence type="ECO:0000313" key="2">
    <source>
        <dbReference type="Proteomes" id="UP000006900"/>
    </source>
</evidence>
<accession>A0A0H3MYX4</accession>
<dbReference type="AlphaFoldDB" id="A0A0H3MYX4"/>
<reference evidence="1 2" key="1">
    <citation type="journal article" date="2009" name="Nat. Genet.">
        <title>Comparative genomic and phylogeographic analysis of Mycobacterium leprae.</title>
        <authorList>
            <person name="Monot M."/>
            <person name="Honore N."/>
            <person name="Garnier T."/>
            <person name="Zidane N."/>
            <person name="Sherafi D."/>
            <person name="Paniz-Mondolfi A."/>
            <person name="Matsuoka M."/>
            <person name="Taylor G.M."/>
            <person name="Donoghue H.D."/>
            <person name="Bouwman A."/>
            <person name="Mays S."/>
            <person name="Watson C."/>
            <person name="Lockwood D."/>
            <person name="Khamispour A."/>
            <person name="Dowlati Y."/>
            <person name="Jianping S."/>
            <person name="Rea T.H."/>
            <person name="Vera-Cabrera L."/>
            <person name="Stefani M.M."/>
            <person name="Banu S."/>
            <person name="Macdonald M."/>
            <person name="Sapkota B.R."/>
            <person name="Spencer J.S."/>
            <person name="Thomas J."/>
            <person name="Harshman K."/>
            <person name="Singh P."/>
            <person name="Busso P."/>
            <person name="Gattiker A."/>
            <person name="Rougemont J."/>
            <person name="Brennan P.J."/>
            <person name="Cole S.T."/>
        </authorList>
    </citation>
    <scope>NUCLEOTIDE SEQUENCE [LARGE SCALE GENOMIC DNA]</scope>
    <source>
        <strain evidence="2">Br4923</strain>
    </source>
</reference>
<gene>
    <name evidence="1" type="ordered locus">MLBr00863</name>
</gene>
<protein>
    <submittedName>
        <fullName evidence="1">Uncharacterized protein</fullName>
    </submittedName>
</protein>
<dbReference type="HOGENOM" id="CLU_2247053_0_0_11"/>